<dbReference type="PANTHER" id="PTHR30160">
    <property type="entry name" value="TETRAACYLDISACCHARIDE 4'-KINASE-RELATED"/>
    <property type="match status" value="1"/>
</dbReference>
<keyword evidence="1" id="KW-0328">Glycosyltransferase</keyword>
<dbReference type="EMBL" id="CDMG01000002">
    <property type="protein sequence ID" value="CRF52154.1"/>
    <property type="molecule type" value="Genomic_DNA"/>
</dbReference>
<dbReference type="Gene3D" id="3.40.50.2000">
    <property type="entry name" value="Glycogen Phosphorylase B"/>
    <property type="match status" value="2"/>
</dbReference>
<dbReference type="AlphaFoldDB" id="A0A0K2Y2T8"/>
<dbReference type="GO" id="GO:0005829">
    <property type="term" value="C:cytosol"/>
    <property type="evidence" value="ECO:0007669"/>
    <property type="project" value="TreeGrafter"/>
</dbReference>
<accession>A0A0K2Y2T8</accession>
<proteinExistence type="predicted"/>
<evidence type="ECO:0008006" key="5">
    <source>
        <dbReference type="Google" id="ProtNLM"/>
    </source>
</evidence>
<dbReference type="GO" id="GO:0009244">
    <property type="term" value="P:lipopolysaccharide core region biosynthetic process"/>
    <property type="evidence" value="ECO:0007669"/>
    <property type="project" value="TreeGrafter"/>
</dbReference>
<dbReference type="PANTHER" id="PTHR30160:SF1">
    <property type="entry name" value="LIPOPOLYSACCHARIDE 1,2-N-ACETYLGLUCOSAMINETRANSFERASE-RELATED"/>
    <property type="match status" value="1"/>
</dbReference>
<evidence type="ECO:0000313" key="4">
    <source>
        <dbReference type="Proteomes" id="UP000043437"/>
    </source>
</evidence>
<dbReference type="RefSeq" id="WP_053944849.1">
    <property type="nucleotide sequence ID" value="NZ_CDMG01000002.1"/>
</dbReference>
<dbReference type="Pfam" id="PF01075">
    <property type="entry name" value="Glyco_transf_9"/>
    <property type="match status" value="1"/>
</dbReference>
<gene>
    <name evidence="3" type="ORF">HAL07_02800</name>
</gene>
<evidence type="ECO:0000256" key="2">
    <source>
        <dbReference type="ARBA" id="ARBA00022679"/>
    </source>
</evidence>
<dbReference type="InterPro" id="IPR002201">
    <property type="entry name" value="Glyco_trans_9"/>
</dbReference>
<keyword evidence="2" id="KW-0808">Transferase</keyword>
<dbReference type="SUPFAM" id="SSF53756">
    <property type="entry name" value="UDP-Glycosyltransferase/glycogen phosphorylase"/>
    <property type="match status" value="1"/>
</dbReference>
<evidence type="ECO:0000256" key="1">
    <source>
        <dbReference type="ARBA" id="ARBA00022676"/>
    </source>
</evidence>
<organism evidence="3 4">
    <name type="scientific">Helicobacter ailurogastricus</name>
    <dbReference type="NCBI Taxonomy" id="1578720"/>
    <lineage>
        <taxon>Bacteria</taxon>
        <taxon>Pseudomonadati</taxon>
        <taxon>Campylobacterota</taxon>
        <taxon>Epsilonproteobacteria</taxon>
        <taxon>Campylobacterales</taxon>
        <taxon>Helicobacteraceae</taxon>
        <taxon>Helicobacter</taxon>
    </lineage>
</organism>
<dbReference type="InterPro" id="IPR051199">
    <property type="entry name" value="LPS_LOS_Heptosyltrfase"/>
</dbReference>
<protein>
    <recommendedName>
        <fullName evidence="5">ADP-heptose--lipooligosaccharide heptosyltransferase II</fullName>
    </recommendedName>
</protein>
<reference evidence="4" key="1">
    <citation type="submission" date="2014-12" db="EMBL/GenBank/DDBJ databases">
        <authorList>
            <person name="Jaenicke S."/>
        </authorList>
    </citation>
    <scope>NUCLEOTIDE SEQUENCE [LARGE SCALE GENOMIC DNA]</scope>
</reference>
<dbReference type="GeneID" id="82131311"/>
<name>A0A0K2Y2T8_9HELI</name>
<sequence length="406" mass="46459">MEAWVRLWLERAFYKFVCALLALQVRKPKIRPKTLLLIRLDALGDYVLFRNFLRPIREAYKDYEITFLCNSANLEIINAYDLDCVDELYPLKVPTWRSLKSLHCFSSLYHFLYSLYKLRQKGYEICISPVFTRRVFKEDLMMRAVHATHKIGSYGEMLSRCWHEVRPALSHHDKAYTSLLDASPSVLFEFERNREFCATLLNKNLDSVRLHMELPHSPPPPIKAPYGVFFIGSQVLTKQLDATTWIALAKGISSNFSLLLCGSSGEVKRAQEITQGVEGLINLVGQTSLCDLLHLLKGASFIVSHETAIPHFCMALGCKAVFVVCNGTYFGRFAPYPSTYTNYHAIYHPRVCELLACVHGIGRCMEIYAHKSIDLQIPHPDLPRLILQKMAEVNGEWIKDPTPIKL</sequence>
<evidence type="ECO:0000313" key="3">
    <source>
        <dbReference type="EMBL" id="CRF52154.1"/>
    </source>
</evidence>
<dbReference type="CDD" id="cd03789">
    <property type="entry name" value="GT9_LPS_heptosyltransferase"/>
    <property type="match status" value="1"/>
</dbReference>
<dbReference type="Proteomes" id="UP000043437">
    <property type="component" value="Unassembled WGS sequence"/>
</dbReference>
<dbReference type="GO" id="GO:0008713">
    <property type="term" value="F:ADP-heptose-lipopolysaccharide heptosyltransferase activity"/>
    <property type="evidence" value="ECO:0007669"/>
    <property type="project" value="TreeGrafter"/>
</dbReference>